<feature type="transmembrane region" description="Helical" evidence="2">
    <location>
        <begin position="128"/>
        <end position="155"/>
    </location>
</feature>
<reference evidence="3" key="1">
    <citation type="submission" date="2021-01" db="EMBL/GenBank/DDBJ databases">
        <authorList>
            <person name="Corre E."/>
            <person name="Pelletier E."/>
            <person name="Niang G."/>
            <person name="Scheremetjew M."/>
            <person name="Finn R."/>
            <person name="Kale V."/>
            <person name="Holt S."/>
            <person name="Cochrane G."/>
            <person name="Meng A."/>
            <person name="Brown T."/>
            <person name="Cohen L."/>
        </authorList>
    </citation>
    <scope>NUCLEOTIDE SEQUENCE</scope>
    <source>
        <strain evidence="3">CCMP1243</strain>
    </source>
</reference>
<protein>
    <submittedName>
        <fullName evidence="3">Uncharacterized protein</fullName>
    </submittedName>
</protein>
<feature type="transmembrane region" description="Helical" evidence="2">
    <location>
        <begin position="54"/>
        <end position="76"/>
    </location>
</feature>
<name>A0A7S2WH41_9STRA</name>
<dbReference type="EMBL" id="HBHJ01015281">
    <property type="protein sequence ID" value="CAD9686615.1"/>
    <property type="molecule type" value="Transcribed_RNA"/>
</dbReference>
<feature type="transmembrane region" description="Helical" evidence="2">
    <location>
        <begin position="284"/>
        <end position="310"/>
    </location>
</feature>
<evidence type="ECO:0000313" key="3">
    <source>
        <dbReference type="EMBL" id="CAD9686615.1"/>
    </source>
</evidence>
<feature type="region of interest" description="Disordered" evidence="1">
    <location>
        <begin position="375"/>
        <end position="417"/>
    </location>
</feature>
<feature type="transmembrane region" description="Helical" evidence="2">
    <location>
        <begin position="97"/>
        <end position="122"/>
    </location>
</feature>
<accession>A0A7S2WH41</accession>
<keyword evidence="2" id="KW-0812">Transmembrane</keyword>
<feature type="compositionally biased region" description="Basic and acidic residues" evidence="1">
    <location>
        <begin position="401"/>
        <end position="414"/>
    </location>
</feature>
<evidence type="ECO:0000256" key="1">
    <source>
        <dbReference type="SAM" id="MobiDB-lite"/>
    </source>
</evidence>
<feature type="transmembrane region" description="Helical" evidence="2">
    <location>
        <begin position="175"/>
        <end position="195"/>
    </location>
</feature>
<keyword evidence="2" id="KW-0472">Membrane</keyword>
<proteinExistence type="predicted"/>
<keyword evidence="2" id="KW-1133">Transmembrane helix</keyword>
<evidence type="ECO:0000256" key="2">
    <source>
        <dbReference type="SAM" id="Phobius"/>
    </source>
</evidence>
<feature type="transmembrane region" description="Helical" evidence="2">
    <location>
        <begin position="316"/>
        <end position="336"/>
    </location>
</feature>
<feature type="transmembrane region" description="Helical" evidence="2">
    <location>
        <begin position="201"/>
        <end position="220"/>
    </location>
</feature>
<sequence length="443" mass="48668">MNTAASTYAHHRAWNNLVNNKTNPSHDGLCTCEYLPNIESLDCDGNQWASAPFFVFFFLTNLYNCCMALGLFVMVVKTHRQVVHCGKFHWTAALSDAVMATIAQQVFLFGYSVMFALGLLGYDINNLIFRFAIPIMQLLFGTVSCLIVVLMAWSWTRLIVRTGRFSEAFLHQARVILGTIVAFFFMWVLIVWVILGDVDLVAVGTIATAILDLVVCLVAARAIRRAFSLEFTTTGQAAMACLPFACLLPPHARTEKGLESAESGIITVDQVPASSGTMFMPFILAVYEAAILLALGCCSAVVGLVLFSFFDGRSMTIFIIGTWVLPHIALFEAVAVNDFVRFVLLNQPVERLASLQVWSWFWWAKPRDRRACSSASSASGASDGVHAPVTVESRAGGGGNRGEHLEMKRKDYKDSPNQMELMPVVAAGLYRSPSASTSESHES</sequence>
<dbReference type="AlphaFoldDB" id="A0A7S2WH41"/>
<organism evidence="3">
    <name type="scientific">Rhizochromulina marina</name>
    <dbReference type="NCBI Taxonomy" id="1034831"/>
    <lineage>
        <taxon>Eukaryota</taxon>
        <taxon>Sar</taxon>
        <taxon>Stramenopiles</taxon>
        <taxon>Ochrophyta</taxon>
        <taxon>Dictyochophyceae</taxon>
        <taxon>Rhizochromulinales</taxon>
        <taxon>Rhizochromulina</taxon>
    </lineage>
</organism>
<gene>
    <name evidence="3" type="ORF">RMAR1173_LOCUS10119</name>
</gene>